<sequence>MYRVLLVFIFLLGRCGFQPFGGLVRGERTRQLVNLLYRHGDRTPINIYPSDPHRADTWPEGLGQLTTLGMEMHYKLGQWLRNRYIDSEFLNATYNRDSVHVRSTDSDRTLMSAESDLAGFYPPQGSQIWKPGFDWMPIPVHTIPLDEDYLLKTNGPPCPVYDELKAKTKYEKKYKDLEAQYKARHTLYMYMYITYQNSLKCFIDVLIATPTPYQPFLQMLLTSLGENLYNGFCPYPTYILI</sequence>
<gene>
    <name evidence="10" type="primary">LOC110981099</name>
</gene>
<dbReference type="InterPro" id="IPR029033">
    <property type="entry name" value="His_PPase_superfam"/>
</dbReference>
<dbReference type="KEGG" id="aplc:110981099"/>
<organism evidence="9 10">
    <name type="scientific">Acanthaster planci</name>
    <name type="common">Crown-of-thorns starfish</name>
    <dbReference type="NCBI Taxonomy" id="133434"/>
    <lineage>
        <taxon>Eukaryota</taxon>
        <taxon>Metazoa</taxon>
        <taxon>Echinodermata</taxon>
        <taxon>Eleutherozoa</taxon>
        <taxon>Asterozoa</taxon>
        <taxon>Asteroidea</taxon>
        <taxon>Valvatacea</taxon>
        <taxon>Valvatida</taxon>
        <taxon>Acanthasteridae</taxon>
        <taxon>Acanthaster</taxon>
    </lineage>
</organism>
<keyword evidence="6" id="KW-1015">Disulfide bond</keyword>
<dbReference type="GO" id="GO:0003993">
    <property type="term" value="F:acid phosphatase activity"/>
    <property type="evidence" value="ECO:0007669"/>
    <property type="project" value="UniProtKB-EC"/>
</dbReference>
<evidence type="ECO:0000256" key="6">
    <source>
        <dbReference type="ARBA" id="ARBA00023157"/>
    </source>
</evidence>
<comment type="catalytic activity">
    <reaction evidence="1">
        <text>a phosphate monoester + H2O = an alcohol + phosphate</text>
        <dbReference type="Rhea" id="RHEA:15017"/>
        <dbReference type="ChEBI" id="CHEBI:15377"/>
        <dbReference type="ChEBI" id="CHEBI:30879"/>
        <dbReference type="ChEBI" id="CHEBI:43474"/>
        <dbReference type="ChEBI" id="CHEBI:67140"/>
        <dbReference type="EC" id="3.1.3.2"/>
    </reaction>
</comment>
<keyword evidence="9" id="KW-1185">Reference proteome</keyword>
<feature type="chain" id="PRO_5034252772" description="acid phosphatase" evidence="8">
    <location>
        <begin position="18"/>
        <end position="241"/>
    </location>
</feature>
<dbReference type="OrthoDB" id="258392at2759"/>
<dbReference type="GeneID" id="110981099"/>
<accession>A0A8B7YL85</accession>
<dbReference type="PANTHER" id="PTHR11567">
    <property type="entry name" value="ACID PHOSPHATASE-RELATED"/>
    <property type="match status" value="1"/>
</dbReference>
<dbReference type="InterPro" id="IPR000560">
    <property type="entry name" value="His_Pase_clade-2"/>
</dbReference>
<dbReference type="PANTHER" id="PTHR11567:SF211">
    <property type="entry name" value="PROSTATIC ACID PHOSPHATASE"/>
    <property type="match status" value="1"/>
</dbReference>
<keyword evidence="5" id="KW-0378">Hydrolase</keyword>
<feature type="non-terminal residue" evidence="10">
    <location>
        <position position="241"/>
    </location>
</feature>
<dbReference type="RefSeq" id="XP_022094023.1">
    <property type="nucleotide sequence ID" value="XM_022238331.1"/>
</dbReference>
<dbReference type="Gene3D" id="3.40.50.1240">
    <property type="entry name" value="Phosphoglycerate mutase-like"/>
    <property type="match status" value="1"/>
</dbReference>
<dbReference type="AlphaFoldDB" id="A0A8B7YL85"/>
<keyword evidence="7" id="KW-0325">Glycoprotein</keyword>
<keyword evidence="4 8" id="KW-0732">Signal</keyword>
<feature type="signal peptide" evidence="8">
    <location>
        <begin position="1"/>
        <end position="17"/>
    </location>
</feature>
<dbReference type="SUPFAM" id="SSF53254">
    <property type="entry name" value="Phosphoglycerate mutase-like"/>
    <property type="match status" value="1"/>
</dbReference>
<evidence type="ECO:0000256" key="4">
    <source>
        <dbReference type="ARBA" id="ARBA00022729"/>
    </source>
</evidence>
<evidence type="ECO:0000256" key="1">
    <source>
        <dbReference type="ARBA" id="ARBA00000032"/>
    </source>
</evidence>
<name>A0A8B7YL85_ACAPL</name>
<evidence type="ECO:0000256" key="7">
    <source>
        <dbReference type="ARBA" id="ARBA00023180"/>
    </source>
</evidence>
<proteinExistence type="inferred from homology"/>
<dbReference type="Pfam" id="PF00328">
    <property type="entry name" value="His_Phos_2"/>
    <property type="match status" value="1"/>
</dbReference>
<evidence type="ECO:0000256" key="8">
    <source>
        <dbReference type="SAM" id="SignalP"/>
    </source>
</evidence>
<protein>
    <recommendedName>
        <fullName evidence="3">acid phosphatase</fullName>
        <ecNumber evidence="3">3.1.3.2</ecNumber>
    </recommendedName>
</protein>
<dbReference type="Proteomes" id="UP000694845">
    <property type="component" value="Unplaced"/>
</dbReference>
<evidence type="ECO:0000256" key="5">
    <source>
        <dbReference type="ARBA" id="ARBA00022801"/>
    </source>
</evidence>
<dbReference type="InterPro" id="IPR050645">
    <property type="entry name" value="Histidine_acid_phosphatase"/>
</dbReference>
<evidence type="ECO:0000256" key="2">
    <source>
        <dbReference type="ARBA" id="ARBA00005375"/>
    </source>
</evidence>
<dbReference type="EC" id="3.1.3.2" evidence="3"/>
<evidence type="ECO:0000313" key="10">
    <source>
        <dbReference type="RefSeq" id="XP_022094023.1"/>
    </source>
</evidence>
<reference evidence="10" key="1">
    <citation type="submission" date="2025-08" db="UniProtKB">
        <authorList>
            <consortium name="RefSeq"/>
        </authorList>
    </citation>
    <scope>IDENTIFICATION</scope>
</reference>
<comment type="similarity">
    <text evidence="2">Belongs to the histidine acid phosphatase family.</text>
</comment>
<evidence type="ECO:0000256" key="3">
    <source>
        <dbReference type="ARBA" id="ARBA00012646"/>
    </source>
</evidence>
<evidence type="ECO:0000313" key="9">
    <source>
        <dbReference type="Proteomes" id="UP000694845"/>
    </source>
</evidence>
<dbReference type="CDD" id="cd07061">
    <property type="entry name" value="HP_HAP_like"/>
    <property type="match status" value="1"/>
</dbReference>